<protein>
    <recommendedName>
        <fullName evidence="4">SH3b domain-containing protein</fullName>
    </recommendedName>
</protein>
<sequence length="205" mass="22732">MHKKILIWLIVLAARPCLAAPVVSGDYDGLLVGVDRYGSLTGYFESSTGRGQFTCAFFVSGKIGGSVDRVDTWFPGERNPQEVIHGVLEQLRFNGKPAIRLKLEEEHGGCWNVQRFASDPSTFALTEPGSWESIRIVASKKAYFYDDPSSPKPRKAYTVTGNALRVFETRDGWARAEYVGPESQLTRGWVLERDLFSAKGPAGVR</sequence>
<keyword evidence="3" id="KW-1185">Reference proteome</keyword>
<feature type="chain" id="PRO_5030691788" description="SH3b domain-containing protein" evidence="1">
    <location>
        <begin position="20"/>
        <end position="205"/>
    </location>
</feature>
<name>A0A7X0CG87_9BURK</name>
<dbReference type="Proteomes" id="UP000540787">
    <property type="component" value="Unassembled WGS sequence"/>
</dbReference>
<evidence type="ECO:0008006" key="4">
    <source>
        <dbReference type="Google" id="ProtNLM"/>
    </source>
</evidence>
<organism evidence="2 3">
    <name type="scientific">Massilia aurea</name>
    <dbReference type="NCBI Taxonomy" id="373040"/>
    <lineage>
        <taxon>Bacteria</taxon>
        <taxon>Pseudomonadati</taxon>
        <taxon>Pseudomonadota</taxon>
        <taxon>Betaproteobacteria</taxon>
        <taxon>Burkholderiales</taxon>
        <taxon>Oxalobacteraceae</taxon>
        <taxon>Telluria group</taxon>
        <taxon>Massilia</taxon>
    </lineage>
</organism>
<dbReference type="AlphaFoldDB" id="A0A7X0CG87"/>
<comment type="caution">
    <text evidence="2">The sequence shown here is derived from an EMBL/GenBank/DDBJ whole genome shotgun (WGS) entry which is preliminary data.</text>
</comment>
<accession>A0A7X0CG87</accession>
<keyword evidence="1" id="KW-0732">Signal</keyword>
<gene>
    <name evidence="2" type="ORF">HD842_004004</name>
</gene>
<evidence type="ECO:0000313" key="3">
    <source>
        <dbReference type="Proteomes" id="UP000540787"/>
    </source>
</evidence>
<dbReference type="RefSeq" id="WP_183556506.1">
    <property type="nucleotide sequence ID" value="NZ_JACHBX010000004.1"/>
</dbReference>
<dbReference type="EMBL" id="JACHBX010000004">
    <property type="protein sequence ID" value="MBB6135837.1"/>
    <property type="molecule type" value="Genomic_DNA"/>
</dbReference>
<evidence type="ECO:0000256" key="1">
    <source>
        <dbReference type="SAM" id="SignalP"/>
    </source>
</evidence>
<proteinExistence type="predicted"/>
<reference evidence="2 3" key="1">
    <citation type="submission" date="2020-08" db="EMBL/GenBank/DDBJ databases">
        <title>The Agave Microbiome: Exploring the role of microbial communities in plant adaptations to desert environments.</title>
        <authorList>
            <person name="Partida-Martinez L.P."/>
        </authorList>
    </citation>
    <scope>NUCLEOTIDE SEQUENCE [LARGE SCALE GENOMIC DNA]</scope>
    <source>
        <strain evidence="2 3">AT3.2</strain>
    </source>
</reference>
<evidence type="ECO:0000313" key="2">
    <source>
        <dbReference type="EMBL" id="MBB6135837.1"/>
    </source>
</evidence>
<feature type="signal peptide" evidence="1">
    <location>
        <begin position="1"/>
        <end position="19"/>
    </location>
</feature>